<evidence type="ECO:0000256" key="6">
    <source>
        <dbReference type="ARBA" id="ARBA00023136"/>
    </source>
</evidence>
<evidence type="ECO:0000256" key="2">
    <source>
        <dbReference type="ARBA" id="ARBA00011006"/>
    </source>
</evidence>
<gene>
    <name evidence="8" type="ORF">SAMN05421504_102195</name>
</gene>
<proteinExistence type="inferred from homology"/>
<name>A0A1H2YNC7_9PSEU</name>
<reference evidence="8 9" key="1">
    <citation type="submission" date="2016-10" db="EMBL/GenBank/DDBJ databases">
        <authorList>
            <person name="de Groot N.N."/>
        </authorList>
    </citation>
    <scope>NUCLEOTIDE SEQUENCE [LARGE SCALE GENOMIC DNA]</scope>
    <source>
        <strain evidence="8 9">CPCC 202699</strain>
    </source>
</reference>
<organism evidence="8 9">
    <name type="scientific">Amycolatopsis xylanica</name>
    <dbReference type="NCBI Taxonomy" id="589385"/>
    <lineage>
        <taxon>Bacteria</taxon>
        <taxon>Bacillati</taxon>
        <taxon>Actinomycetota</taxon>
        <taxon>Actinomycetes</taxon>
        <taxon>Pseudonocardiales</taxon>
        <taxon>Pseudonocardiaceae</taxon>
        <taxon>Amycolatopsis</taxon>
    </lineage>
</organism>
<evidence type="ECO:0000256" key="1">
    <source>
        <dbReference type="ARBA" id="ARBA00004651"/>
    </source>
</evidence>
<feature type="transmembrane region" description="Helical" evidence="7">
    <location>
        <begin position="31"/>
        <end position="52"/>
    </location>
</feature>
<dbReference type="Proteomes" id="UP000199515">
    <property type="component" value="Unassembled WGS sequence"/>
</dbReference>
<evidence type="ECO:0000256" key="3">
    <source>
        <dbReference type="ARBA" id="ARBA00022475"/>
    </source>
</evidence>
<dbReference type="EMBL" id="FNON01000002">
    <property type="protein sequence ID" value="SDX06570.1"/>
    <property type="molecule type" value="Genomic_DNA"/>
</dbReference>
<dbReference type="Pfam" id="PF04226">
    <property type="entry name" value="Transgly_assoc"/>
    <property type="match status" value="1"/>
</dbReference>
<evidence type="ECO:0000256" key="4">
    <source>
        <dbReference type="ARBA" id="ARBA00022692"/>
    </source>
</evidence>
<comment type="similarity">
    <text evidence="2">Belongs to the UPF0410 family.</text>
</comment>
<dbReference type="STRING" id="589385.SAMN05421504_102195"/>
<dbReference type="InterPro" id="IPR007341">
    <property type="entry name" value="Transgly_assoc"/>
</dbReference>
<feature type="transmembrane region" description="Helical" evidence="7">
    <location>
        <begin position="6"/>
        <end position="24"/>
    </location>
</feature>
<feature type="transmembrane region" description="Helical" evidence="7">
    <location>
        <begin position="64"/>
        <end position="84"/>
    </location>
</feature>
<sequence>MGFFSWVIFGALAGWVANLAVGGPDRHRSGCLVNIAVGIVGAALGGLIYRGITGERETLGFDLPSFGVAVLGSVVLLLILRAISSAGRRSRRSRDRL</sequence>
<keyword evidence="6 7" id="KW-0472">Membrane</keyword>
<protein>
    <submittedName>
        <fullName evidence="8">Uncharacterized membrane protein YeaQ/YmgE, transglycosylase-associated protein family</fullName>
    </submittedName>
</protein>
<dbReference type="PANTHER" id="PTHR33884">
    <property type="entry name" value="UPF0410 PROTEIN YMGE"/>
    <property type="match status" value="1"/>
</dbReference>
<evidence type="ECO:0000256" key="5">
    <source>
        <dbReference type="ARBA" id="ARBA00022989"/>
    </source>
</evidence>
<dbReference type="GO" id="GO:0005886">
    <property type="term" value="C:plasma membrane"/>
    <property type="evidence" value="ECO:0007669"/>
    <property type="project" value="UniProtKB-SubCell"/>
</dbReference>
<keyword evidence="3" id="KW-1003">Cell membrane</keyword>
<keyword evidence="5 7" id="KW-1133">Transmembrane helix</keyword>
<accession>A0A1H2YNC7</accession>
<keyword evidence="9" id="KW-1185">Reference proteome</keyword>
<evidence type="ECO:0000256" key="7">
    <source>
        <dbReference type="SAM" id="Phobius"/>
    </source>
</evidence>
<comment type="subcellular location">
    <subcellularLocation>
        <location evidence="1">Cell membrane</location>
        <topology evidence="1">Multi-pass membrane protein</topology>
    </subcellularLocation>
</comment>
<dbReference type="OrthoDB" id="9811343at2"/>
<dbReference type="PANTHER" id="PTHR33884:SF3">
    <property type="entry name" value="UPF0410 PROTEIN YMGE"/>
    <property type="match status" value="1"/>
</dbReference>
<evidence type="ECO:0000313" key="8">
    <source>
        <dbReference type="EMBL" id="SDX06570.1"/>
    </source>
</evidence>
<keyword evidence="4 7" id="KW-0812">Transmembrane</keyword>
<evidence type="ECO:0000313" key="9">
    <source>
        <dbReference type="Proteomes" id="UP000199515"/>
    </source>
</evidence>
<dbReference type="AlphaFoldDB" id="A0A1H2YNC7"/>
<dbReference type="RefSeq" id="WP_091288121.1">
    <property type="nucleotide sequence ID" value="NZ_FNON01000002.1"/>
</dbReference>